<dbReference type="InterPro" id="IPR001834">
    <property type="entry name" value="CBR-like"/>
</dbReference>
<feature type="transmembrane region" description="Helical" evidence="11">
    <location>
        <begin position="67"/>
        <end position="87"/>
    </location>
</feature>
<feature type="binding site" evidence="10">
    <location>
        <position position="754"/>
    </location>
    <ligand>
        <name>FAD</name>
        <dbReference type="ChEBI" id="CHEBI:57692"/>
    </ligand>
</feature>
<keyword evidence="7 11" id="KW-1133">Transmembrane helix</keyword>
<dbReference type="Gene3D" id="3.40.50.80">
    <property type="entry name" value="Nucleotide-binding domain of ferredoxin-NADP reductase (FNR) module"/>
    <property type="match status" value="1"/>
</dbReference>
<dbReference type="InterPro" id="IPR039261">
    <property type="entry name" value="FNR_nucleotide-bd"/>
</dbReference>
<feature type="transmembrane region" description="Helical" evidence="11">
    <location>
        <begin position="429"/>
        <end position="450"/>
    </location>
</feature>
<dbReference type="PANTHER" id="PTHR19370">
    <property type="entry name" value="NADH-CYTOCHROME B5 REDUCTASE"/>
    <property type="match status" value="1"/>
</dbReference>
<comment type="subcellular location">
    <subcellularLocation>
        <location evidence="2">Membrane</location>
    </subcellularLocation>
</comment>
<dbReference type="AlphaFoldDB" id="A0A9W6XN11"/>
<name>A0A9W6XN11_9STRA</name>
<feature type="binding site" evidence="10">
    <location>
        <position position="730"/>
    </location>
    <ligand>
        <name>FAD</name>
        <dbReference type="ChEBI" id="CHEBI:57692"/>
    </ligand>
</feature>
<evidence type="ECO:0000256" key="3">
    <source>
        <dbReference type="ARBA" id="ARBA00012011"/>
    </source>
</evidence>
<feature type="transmembrane region" description="Helical" evidence="11">
    <location>
        <begin position="163"/>
        <end position="183"/>
    </location>
</feature>
<evidence type="ECO:0000256" key="1">
    <source>
        <dbReference type="ARBA" id="ARBA00001974"/>
    </source>
</evidence>
<dbReference type="InterPro" id="IPR001433">
    <property type="entry name" value="OxRdtase_FAD/NAD-bd"/>
</dbReference>
<dbReference type="PROSITE" id="PS51384">
    <property type="entry name" value="FAD_FR"/>
    <property type="match status" value="1"/>
</dbReference>
<dbReference type="Pfam" id="PF00175">
    <property type="entry name" value="NAD_binding_1"/>
    <property type="match status" value="1"/>
</dbReference>
<feature type="transmembrane region" description="Helical" evidence="11">
    <location>
        <begin position="522"/>
        <end position="543"/>
    </location>
</feature>
<evidence type="ECO:0000313" key="13">
    <source>
        <dbReference type="EMBL" id="GMF41899.1"/>
    </source>
</evidence>
<protein>
    <recommendedName>
        <fullName evidence="3">cytochrome-b5 reductase</fullName>
        <ecNumber evidence="3">1.6.2.2</ecNumber>
    </recommendedName>
</protein>
<feature type="transmembrane region" description="Helical" evidence="11">
    <location>
        <begin position="398"/>
        <end position="417"/>
    </location>
</feature>
<dbReference type="GO" id="GO:0090524">
    <property type="term" value="F:cytochrome-b5 reductase activity, acting on NADH"/>
    <property type="evidence" value="ECO:0007669"/>
    <property type="project" value="UniProtKB-EC"/>
</dbReference>
<feature type="transmembrane region" description="Helical" evidence="11">
    <location>
        <begin position="99"/>
        <end position="121"/>
    </location>
</feature>
<sequence>MSDSVESVFRVIAACTSLMMILSPTPAVYKIYKTKSIGNTNIVSLVSVFANCHVWTLHGLLTNNWFPVFSTFVSGDFISIIYMFVFLRYTTDRKQAWKVIAVYAAVLSIITTYAVLGGLGVFTSLSRGQVDDIMGYLAVCVTLVLYSSPFLKVKDVIKYKTGVFIPIHMVVAGTFNNAMWITYTPMAKLWFLFVTNICCATLGVAQLTVYMIYHPSKHPLGYGATLEDLLEKEDNNDTLSIAIDRASVQSPSKAVPQSPVYQIIRSPLAPLQADVEVILLSATLHCSSNRADCVEGSSRAPFWLDAQVAMNTLDWRRSSVALCHHLQALLGELSHPSKAHCQTCVDILATWSPVSIVHCAMVNVVVETLFRVLASLTSISVTLSMTPSMYRIYRKKDTGVASVLPLVCMVANAHVWMLDGAVVRNWFPMFATFLTSDVIAIGYVTTFICFARDRKKALRRAVTGATILGLITVYAIIGSAGYTNQSKDGVDTTLGILGVLAGLSMFSSPFERMRKVLHYKSAAFIPIPMVAAGALNNVMWIVYCPMIGSWFLFGGNALCLLISSVNIALYAIYNPKTHPLRLEENDPDVLAGNLTRVEPASVSMVLSPLPSDGDIKAKYHSPSPVYNLVRSPVAGLTSDVSSRVAASVTAMVSALGIASFSSAARNAEEPKVALSPKEFRSFKVTKVEQVTHDTKRLVFALPSEEHEMGITVASCLMAKASVNGKAVVRPYTPTNTNAEKGELELVVKGYPKGKLSKHIVDLKVGDELAMKGPFVKFEYKPNQYQSVGFLCGGSGITPALQVVKEICRNPDDSTQVVLVFCNQTEQDIILRDELDALQYMYPQFQVHYVLDKAGAGWEGYTGYVTKELIEKLLPGPSDESLIGVCGPPPMMDAISGNKAPDRSQGELKGLLKELGYTSKQVFKF</sequence>
<dbReference type="InterPro" id="IPR008333">
    <property type="entry name" value="Cbr1-like_FAD-bd_dom"/>
</dbReference>
<feature type="binding site" evidence="10">
    <location>
        <position position="746"/>
    </location>
    <ligand>
        <name>FAD</name>
        <dbReference type="ChEBI" id="CHEBI:57692"/>
    </ligand>
</feature>
<keyword evidence="6 10" id="KW-0274">FAD</keyword>
<gene>
    <name evidence="13" type="ORF">Pfra01_001346000</name>
</gene>
<feature type="binding site" evidence="10">
    <location>
        <position position="756"/>
    </location>
    <ligand>
        <name>FAD</name>
        <dbReference type="ChEBI" id="CHEBI:57692"/>
    </ligand>
</feature>
<keyword evidence="4 10" id="KW-0285">Flavoprotein</keyword>
<evidence type="ECO:0000256" key="4">
    <source>
        <dbReference type="ARBA" id="ARBA00022630"/>
    </source>
</evidence>
<accession>A0A9W6XN11</accession>
<dbReference type="PRINTS" id="PR00406">
    <property type="entry name" value="CYTB5RDTASE"/>
</dbReference>
<dbReference type="Gene3D" id="2.40.30.10">
    <property type="entry name" value="Translation factors"/>
    <property type="match status" value="1"/>
</dbReference>
<feature type="binding site" evidence="10">
    <location>
        <position position="748"/>
    </location>
    <ligand>
        <name>FAD</name>
        <dbReference type="ChEBI" id="CHEBI:57692"/>
    </ligand>
</feature>
<dbReference type="OrthoDB" id="409725at2759"/>
<dbReference type="CDD" id="cd06183">
    <property type="entry name" value="cyt_b5_reduct_like"/>
    <property type="match status" value="1"/>
</dbReference>
<organism evidence="13 14">
    <name type="scientific">Phytophthora fragariaefolia</name>
    <dbReference type="NCBI Taxonomy" id="1490495"/>
    <lineage>
        <taxon>Eukaryota</taxon>
        <taxon>Sar</taxon>
        <taxon>Stramenopiles</taxon>
        <taxon>Oomycota</taxon>
        <taxon>Peronosporomycetes</taxon>
        <taxon>Peronosporales</taxon>
        <taxon>Peronosporaceae</taxon>
        <taxon>Phytophthora</taxon>
    </lineage>
</organism>
<evidence type="ECO:0000313" key="14">
    <source>
        <dbReference type="Proteomes" id="UP001165121"/>
    </source>
</evidence>
<dbReference type="FunFam" id="1.20.1280.290:FF:000007">
    <property type="entry name" value="Bidirectional sugar transporter SWEET7"/>
    <property type="match status" value="4"/>
</dbReference>
<feature type="transmembrane region" description="Helical" evidence="11">
    <location>
        <begin position="549"/>
        <end position="573"/>
    </location>
</feature>
<dbReference type="FunFam" id="3.40.50.80:FF:000009">
    <property type="entry name" value="NADH-cytochrome b5 reductase"/>
    <property type="match status" value="1"/>
</dbReference>
<feature type="transmembrane region" description="Helical" evidence="11">
    <location>
        <begin position="7"/>
        <end position="29"/>
    </location>
</feature>
<dbReference type="FunFam" id="2.40.30.10:FF:000069">
    <property type="entry name" value="NADH-cytochrome b5 reductase"/>
    <property type="match status" value="1"/>
</dbReference>
<keyword evidence="14" id="KW-1185">Reference proteome</keyword>
<feature type="transmembrane region" description="Helical" evidence="11">
    <location>
        <begin position="189"/>
        <end position="213"/>
    </location>
</feature>
<keyword evidence="9 11" id="KW-0472">Membrane</keyword>
<keyword evidence="5 11" id="KW-0812">Transmembrane</keyword>
<proteinExistence type="predicted"/>
<evidence type="ECO:0000256" key="10">
    <source>
        <dbReference type="PIRSR" id="PIRSR601834-1"/>
    </source>
</evidence>
<evidence type="ECO:0000256" key="6">
    <source>
        <dbReference type="ARBA" id="ARBA00022827"/>
    </source>
</evidence>
<dbReference type="SUPFAM" id="SSF52343">
    <property type="entry name" value="Ferredoxin reductase-like, C-terminal NADP-linked domain"/>
    <property type="match status" value="1"/>
</dbReference>
<dbReference type="Pfam" id="PF03083">
    <property type="entry name" value="MtN3_slv"/>
    <property type="match status" value="4"/>
</dbReference>
<comment type="caution">
    <text evidence="13">The sequence shown here is derived from an EMBL/GenBank/DDBJ whole genome shotgun (WGS) entry which is preliminary data.</text>
</comment>
<evidence type="ECO:0000256" key="11">
    <source>
        <dbReference type="SAM" id="Phobius"/>
    </source>
</evidence>
<evidence type="ECO:0000256" key="2">
    <source>
        <dbReference type="ARBA" id="ARBA00004370"/>
    </source>
</evidence>
<keyword evidence="8" id="KW-0560">Oxidoreductase</keyword>
<evidence type="ECO:0000259" key="12">
    <source>
        <dbReference type="PROSITE" id="PS51384"/>
    </source>
</evidence>
<feature type="transmembrane region" description="Helical" evidence="11">
    <location>
        <begin position="133"/>
        <end position="151"/>
    </location>
</feature>
<dbReference type="InterPro" id="IPR017938">
    <property type="entry name" value="Riboflavin_synthase-like_b-brl"/>
</dbReference>
<evidence type="ECO:0000256" key="5">
    <source>
        <dbReference type="ARBA" id="ARBA00022692"/>
    </source>
</evidence>
<feature type="domain" description="FAD-binding FR-type" evidence="12">
    <location>
        <begin position="677"/>
        <end position="780"/>
    </location>
</feature>
<dbReference type="Gene3D" id="1.20.1280.290">
    <property type="match status" value="4"/>
</dbReference>
<evidence type="ECO:0000256" key="9">
    <source>
        <dbReference type="ARBA" id="ARBA00023136"/>
    </source>
</evidence>
<dbReference type="PANTHER" id="PTHR19370:SF171">
    <property type="entry name" value="NADH-CYTOCHROME B5 REDUCTASE 2"/>
    <property type="match status" value="1"/>
</dbReference>
<dbReference type="SUPFAM" id="SSF63380">
    <property type="entry name" value="Riboflavin synthase domain-like"/>
    <property type="match status" value="1"/>
</dbReference>
<feature type="transmembrane region" description="Helical" evidence="11">
    <location>
        <begin position="462"/>
        <end position="482"/>
    </location>
</feature>
<evidence type="ECO:0000256" key="8">
    <source>
        <dbReference type="ARBA" id="ARBA00023002"/>
    </source>
</evidence>
<feature type="binding site" evidence="10">
    <location>
        <position position="797"/>
    </location>
    <ligand>
        <name>FAD</name>
        <dbReference type="ChEBI" id="CHEBI:57692"/>
    </ligand>
</feature>
<dbReference type="InterPro" id="IPR004316">
    <property type="entry name" value="SWEET_rpt"/>
</dbReference>
<dbReference type="Pfam" id="PF00970">
    <property type="entry name" value="FAD_binding_6"/>
    <property type="match status" value="1"/>
</dbReference>
<evidence type="ECO:0000256" key="7">
    <source>
        <dbReference type="ARBA" id="ARBA00022989"/>
    </source>
</evidence>
<reference evidence="13" key="1">
    <citation type="submission" date="2023-04" db="EMBL/GenBank/DDBJ databases">
        <title>Phytophthora fragariaefolia NBRC 109709.</title>
        <authorList>
            <person name="Ichikawa N."/>
            <person name="Sato H."/>
            <person name="Tonouchi N."/>
        </authorList>
    </citation>
    <scope>NUCLEOTIDE SEQUENCE</scope>
    <source>
        <strain evidence="13">NBRC 109709</strain>
    </source>
</reference>
<dbReference type="EMBL" id="BSXT01001386">
    <property type="protein sequence ID" value="GMF41899.1"/>
    <property type="molecule type" value="Genomic_DNA"/>
</dbReference>
<dbReference type="InterPro" id="IPR017927">
    <property type="entry name" value="FAD-bd_FR_type"/>
</dbReference>
<feature type="binding site" evidence="10">
    <location>
        <position position="729"/>
    </location>
    <ligand>
        <name>FAD</name>
        <dbReference type="ChEBI" id="CHEBI:57692"/>
    </ligand>
</feature>
<comment type="cofactor">
    <cofactor evidence="1 10">
        <name>FAD</name>
        <dbReference type="ChEBI" id="CHEBI:57692"/>
    </cofactor>
</comment>
<dbReference type="Proteomes" id="UP001165121">
    <property type="component" value="Unassembled WGS sequence"/>
</dbReference>
<feature type="binding site" evidence="10">
    <location>
        <position position="731"/>
    </location>
    <ligand>
        <name>FAD</name>
        <dbReference type="ChEBI" id="CHEBI:57692"/>
    </ligand>
</feature>
<dbReference type="EC" id="1.6.2.2" evidence="3"/>
<dbReference type="GO" id="GO:0016020">
    <property type="term" value="C:membrane"/>
    <property type="evidence" value="ECO:0007669"/>
    <property type="project" value="UniProtKB-SubCell"/>
</dbReference>